<evidence type="ECO:0000256" key="1">
    <source>
        <dbReference type="ARBA" id="ARBA00004141"/>
    </source>
</evidence>
<dbReference type="OrthoDB" id="5086884at2759"/>
<keyword evidence="4 6" id="KW-1133">Transmembrane helix</keyword>
<organism evidence="8 9">
    <name type="scientific">Triparma retinervis</name>
    <dbReference type="NCBI Taxonomy" id="2557542"/>
    <lineage>
        <taxon>Eukaryota</taxon>
        <taxon>Sar</taxon>
        <taxon>Stramenopiles</taxon>
        <taxon>Ochrophyta</taxon>
        <taxon>Bolidophyceae</taxon>
        <taxon>Parmales</taxon>
        <taxon>Triparmaceae</taxon>
        <taxon>Triparma</taxon>
    </lineage>
</organism>
<protein>
    <recommendedName>
        <fullName evidence="7">Major facilitator superfamily (MFS) profile domain-containing protein</fullName>
    </recommendedName>
</protein>
<keyword evidence="2" id="KW-0813">Transport</keyword>
<evidence type="ECO:0000313" key="8">
    <source>
        <dbReference type="EMBL" id="GMH61045.1"/>
    </source>
</evidence>
<keyword evidence="9" id="KW-1185">Reference proteome</keyword>
<evidence type="ECO:0000256" key="3">
    <source>
        <dbReference type="ARBA" id="ARBA00022692"/>
    </source>
</evidence>
<evidence type="ECO:0000313" key="9">
    <source>
        <dbReference type="Proteomes" id="UP001165082"/>
    </source>
</evidence>
<dbReference type="GO" id="GO:0022857">
    <property type="term" value="F:transmembrane transporter activity"/>
    <property type="evidence" value="ECO:0007669"/>
    <property type="project" value="InterPro"/>
</dbReference>
<feature type="transmembrane region" description="Helical" evidence="6">
    <location>
        <begin position="68"/>
        <end position="89"/>
    </location>
</feature>
<feature type="domain" description="Major facilitator superfamily (MFS) profile" evidence="7">
    <location>
        <begin position="1"/>
        <end position="187"/>
    </location>
</feature>
<keyword evidence="5 6" id="KW-0472">Membrane</keyword>
<dbReference type="InterPro" id="IPR011701">
    <property type="entry name" value="MFS"/>
</dbReference>
<dbReference type="Pfam" id="PF07690">
    <property type="entry name" value="MFS_1"/>
    <property type="match status" value="1"/>
</dbReference>
<dbReference type="EMBL" id="BRXZ01001058">
    <property type="protein sequence ID" value="GMH61045.1"/>
    <property type="molecule type" value="Genomic_DNA"/>
</dbReference>
<dbReference type="Proteomes" id="UP001165082">
    <property type="component" value="Unassembled WGS sequence"/>
</dbReference>
<feature type="transmembrane region" description="Helical" evidence="6">
    <location>
        <begin position="7"/>
        <end position="27"/>
    </location>
</feature>
<accession>A0A9W7A466</accession>
<name>A0A9W7A466_9STRA</name>
<proteinExistence type="predicted"/>
<dbReference type="PANTHER" id="PTHR23506:SF23">
    <property type="entry name" value="GH10249P"/>
    <property type="match status" value="1"/>
</dbReference>
<dbReference type="GO" id="GO:0016020">
    <property type="term" value="C:membrane"/>
    <property type="evidence" value="ECO:0007669"/>
    <property type="project" value="UniProtKB-SubCell"/>
</dbReference>
<dbReference type="PROSITE" id="PS50850">
    <property type="entry name" value="MFS"/>
    <property type="match status" value="1"/>
</dbReference>
<feature type="transmembrane region" description="Helical" evidence="6">
    <location>
        <begin position="124"/>
        <end position="150"/>
    </location>
</feature>
<dbReference type="SUPFAM" id="SSF103473">
    <property type="entry name" value="MFS general substrate transporter"/>
    <property type="match status" value="1"/>
</dbReference>
<dbReference type="AlphaFoldDB" id="A0A9W7A466"/>
<gene>
    <name evidence="8" type="ORF">TrRE_jg10326</name>
</gene>
<comment type="subcellular location">
    <subcellularLocation>
        <location evidence="1">Membrane</location>
        <topology evidence="1">Multi-pass membrane protein</topology>
    </subcellularLocation>
</comment>
<dbReference type="InterPro" id="IPR050930">
    <property type="entry name" value="MFS_Vesicular_Transporter"/>
</dbReference>
<evidence type="ECO:0000256" key="6">
    <source>
        <dbReference type="SAM" id="Phobius"/>
    </source>
</evidence>
<evidence type="ECO:0000256" key="5">
    <source>
        <dbReference type="ARBA" id="ARBA00023136"/>
    </source>
</evidence>
<evidence type="ECO:0000256" key="4">
    <source>
        <dbReference type="ARBA" id="ARBA00022989"/>
    </source>
</evidence>
<evidence type="ECO:0000256" key="2">
    <source>
        <dbReference type="ARBA" id="ARBA00022448"/>
    </source>
</evidence>
<feature type="transmembrane region" description="Helical" evidence="6">
    <location>
        <begin position="156"/>
        <end position="173"/>
    </location>
</feature>
<dbReference type="PANTHER" id="PTHR23506">
    <property type="entry name" value="GH10249P"/>
    <property type="match status" value="1"/>
</dbReference>
<keyword evidence="3 6" id="KW-0812">Transmembrane</keyword>
<dbReference type="InterPro" id="IPR020846">
    <property type="entry name" value="MFS_dom"/>
</dbReference>
<reference evidence="8" key="1">
    <citation type="submission" date="2022-07" db="EMBL/GenBank/DDBJ databases">
        <title>Genome analysis of Parmales, a sister group of diatoms, reveals the evolutionary specialization of diatoms from phago-mixotrophs to photoautotrophs.</title>
        <authorList>
            <person name="Ban H."/>
            <person name="Sato S."/>
            <person name="Yoshikawa S."/>
            <person name="Kazumasa Y."/>
            <person name="Nakamura Y."/>
            <person name="Ichinomiya M."/>
            <person name="Saitoh K."/>
            <person name="Sato N."/>
            <person name="Blanc-Mathieu R."/>
            <person name="Endo H."/>
            <person name="Kuwata A."/>
            <person name="Ogata H."/>
        </authorList>
    </citation>
    <scope>NUCLEOTIDE SEQUENCE</scope>
</reference>
<sequence length="187" mass="20178">MSLRVVKLLWFALFCDYCLMTVPIAIFPRLGKSDVMTGTLFSAKAMLQVISSPVVARYIDGYNLEPMILGLGIEMLSTLIFSLTSNYYFWFLARASSGVASSLIISSGFLHIQRVYPSGASMGTAMSTVATGIILGVTAGPPIGGVLYGIWEPAPWALMVALLAAATGGGWRLQRVCLWNTIANGRW</sequence>
<evidence type="ECO:0000259" key="7">
    <source>
        <dbReference type="PROSITE" id="PS50850"/>
    </source>
</evidence>
<dbReference type="Gene3D" id="1.20.1250.20">
    <property type="entry name" value="MFS general substrate transporter like domains"/>
    <property type="match status" value="1"/>
</dbReference>
<comment type="caution">
    <text evidence="8">The sequence shown here is derived from an EMBL/GenBank/DDBJ whole genome shotgun (WGS) entry which is preliminary data.</text>
</comment>
<dbReference type="InterPro" id="IPR036259">
    <property type="entry name" value="MFS_trans_sf"/>
</dbReference>